<dbReference type="RefSeq" id="XP_003869273.1">
    <property type="nucleotide sequence ID" value="XM_003869224.1"/>
</dbReference>
<evidence type="ECO:0000313" key="2">
    <source>
        <dbReference type="EMBL" id="CCG23137.1"/>
    </source>
</evidence>
<dbReference type="HOGENOM" id="CLU_028480_0_0_1"/>
<dbReference type="GeneID" id="14540605"/>
<feature type="region of interest" description="Disordered" evidence="1">
    <location>
        <begin position="43"/>
        <end position="88"/>
    </location>
</feature>
<protein>
    <submittedName>
        <fullName evidence="2">Uncharacterized protein</fullName>
    </submittedName>
</protein>
<organism evidence="2 3">
    <name type="scientific">Candida orthopsilosis (strain 90-125)</name>
    <name type="common">Yeast</name>
    <dbReference type="NCBI Taxonomy" id="1136231"/>
    <lineage>
        <taxon>Eukaryota</taxon>
        <taxon>Fungi</taxon>
        <taxon>Dikarya</taxon>
        <taxon>Ascomycota</taxon>
        <taxon>Saccharomycotina</taxon>
        <taxon>Pichiomycetes</taxon>
        <taxon>Debaryomycetaceae</taxon>
        <taxon>Candida/Lodderomyces clade</taxon>
        <taxon>Candida</taxon>
    </lineage>
</organism>
<dbReference type="eggNOG" id="ENOG502RQ7C">
    <property type="taxonomic scope" value="Eukaryota"/>
</dbReference>
<dbReference type="OrthoDB" id="128867at2759"/>
<gene>
    <name evidence="2" type="ORF">CORT_0D02920</name>
</gene>
<evidence type="ECO:0000256" key="1">
    <source>
        <dbReference type="SAM" id="MobiDB-lite"/>
    </source>
</evidence>
<dbReference type="KEGG" id="cot:CORT_0D02920"/>
<evidence type="ECO:0000313" key="3">
    <source>
        <dbReference type="Proteomes" id="UP000005018"/>
    </source>
</evidence>
<reference evidence="2 3" key="1">
    <citation type="journal article" date="2012" name="PLoS ONE">
        <title>Sequence and analysis of the genome of the pathogenic yeast Candida orthopsilosis.</title>
        <authorList>
            <person name="Riccombeni A."/>
            <person name="Vidanes G."/>
            <person name="Proux-Wera E."/>
            <person name="Wolfe K.H."/>
            <person name="Butler G."/>
        </authorList>
    </citation>
    <scope>NUCLEOTIDE SEQUENCE [LARGE SCALE GENOMIC DNA]</scope>
    <source>
        <strain evidence="2 3">Co 90-125</strain>
    </source>
</reference>
<accession>H8X544</accession>
<feature type="compositionally biased region" description="Basic and acidic residues" evidence="1">
    <location>
        <begin position="43"/>
        <end position="65"/>
    </location>
</feature>
<dbReference type="AlphaFoldDB" id="H8X544"/>
<proteinExistence type="predicted"/>
<dbReference type="EMBL" id="HE681722">
    <property type="protein sequence ID" value="CCG23137.1"/>
    <property type="molecule type" value="Genomic_DNA"/>
</dbReference>
<dbReference type="Proteomes" id="UP000005018">
    <property type="component" value="Chromosome 4"/>
</dbReference>
<sequence length="555" mass="64008">MPQTKIPGYYFDESRGRYFKITNGAVPAGGDTTQKYHNNAVQAEKRSQHFERVEKQDQNKHDKPINKKRRGQDVIKNPHVNPYRSSNKLDQRLRKVEWDHLSMLSMKAGAINLKSGYFNNDMVDAIRCGMKLKMNEIIPPQGKIVAYHENYFVMSRFLDDGCGSMLNLAVFTNSGNLYVPPQSIYCATNGGCENLTRDLAKCLFDPYGRNPVNPCIYAGYDSAESTSNILQVYSFCGEKYCTVVKFHTFCSDYNSFEDLTVPLMKFLKSQFNKLHKKGRKLSKAFGLNTFEFVGSTKTSIDEINAVLRSGARASHARARLDSFLNTHDSEKPNYIYRPTKDYTLCIIEDCTIVGGQAVAVTSDGQIVYFEWNHRLKRFQEFKLFTTQLPMPNASVKLLGDFVYVSTSNDILIINYKEKQIERHKFEKLRKFFILSPTQWIVINQSQIRYYDPSSRESSLIMSYNNGNDARQQFEIVNNHLIFNLGNKFKVINLCRATKDQHALLELDFDTYKYGHFKHFKLDRIIDMGVKDGRTVVGFQFANDGKTHTRFESYYI</sequence>
<keyword evidence="3" id="KW-1185">Reference proteome</keyword>
<name>H8X544_CANO9</name>